<dbReference type="PROSITE" id="PS00282">
    <property type="entry name" value="KAZAL_1"/>
    <property type="match status" value="1"/>
</dbReference>
<keyword evidence="4" id="KW-0722">Serine protease inhibitor</keyword>
<protein>
    <recommendedName>
        <fullName evidence="6">Kazal-like domain-containing protein</fullName>
    </recommendedName>
</protein>
<reference evidence="7" key="1">
    <citation type="submission" date="2025-08" db="UniProtKB">
        <authorList>
            <consortium name="Ensembl"/>
        </authorList>
    </citation>
    <scope>IDENTIFICATION</scope>
</reference>
<evidence type="ECO:0000256" key="5">
    <source>
        <dbReference type="ARBA" id="ARBA00023157"/>
    </source>
</evidence>
<dbReference type="SUPFAM" id="SSF100895">
    <property type="entry name" value="Kazal-type serine protease inhibitors"/>
    <property type="match status" value="1"/>
</dbReference>
<dbReference type="SMART" id="SM00280">
    <property type="entry name" value="KAZAL"/>
    <property type="match status" value="1"/>
</dbReference>
<evidence type="ECO:0000259" key="6">
    <source>
        <dbReference type="PROSITE" id="PS51465"/>
    </source>
</evidence>
<keyword evidence="3" id="KW-0646">Protease inhibitor</keyword>
<evidence type="ECO:0000256" key="2">
    <source>
        <dbReference type="ARBA" id="ARBA00022525"/>
    </source>
</evidence>
<keyword evidence="5" id="KW-1015">Disulfide bond</keyword>
<dbReference type="Proteomes" id="UP000261540">
    <property type="component" value="Unplaced"/>
</dbReference>
<dbReference type="PANTHER" id="PTHR47729:SF1">
    <property type="entry name" value="OVOMUCOID-LIKE-RELATED"/>
    <property type="match status" value="1"/>
</dbReference>
<dbReference type="Gene3D" id="3.30.60.30">
    <property type="match status" value="1"/>
</dbReference>
<feature type="domain" description="Kazal-like" evidence="6">
    <location>
        <begin position="5"/>
        <end position="60"/>
    </location>
</feature>
<dbReference type="InterPro" id="IPR051597">
    <property type="entry name" value="Bifunctional_prot_inhibitor"/>
</dbReference>
<evidence type="ECO:0000313" key="7">
    <source>
        <dbReference type="Ensembl" id="ENSPKIP00000034615.1"/>
    </source>
</evidence>
<dbReference type="PROSITE" id="PS51465">
    <property type="entry name" value="KAZAL_2"/>
    <property type="match status" value="1"/>
</dbReference>
<sequence length="60" mass="6752">EEKTRRSKPPCEILTGLVYCPTHAVPVCGTDGKTYNNMCDLCNYMARTKENILVTKRGKC</sequence>
<proteinExistence type="predicted"/>
<dbReference type="PANTHER" id="PTHR47729">
    <property type="entry name" value="SERINE PEPTIDASE INHIBITOR, KAZAL TYPE 2, TANDEM DUPLICATE 1-RELATED"/>
    <property type="match status" value="1"/>
</dbReference>
<evidence type="ECO:0000256" key="4">
    <source>
        <dbReference type="ARBA" id="ARBA00022900"/>
    </source>
</evidence>
<keyword evidence="2" id="KW-0964">Secreted</keyword>
<evidence type="ECO:0000256" key="3">
    <source>
        <dbReference type="ARBA" id="ARBA00022690"/>
    </source>
</evidence>
<keyword evidence="8" id="KW-1185">Reference proteome</keyword>
<dbReference type="InterPro" id="IPR002350">
    <property type="entry name" value="Kazal_dom"/>
</dbReference>
<evidence type="ECO:0000313" key="8">
    <source>
        <dbReference type="Proteomes" id="UP000261540"/>
    </source>
</evidence>
<dbReference type="GO" id="GO:0005576">
    <property type="term" value="C:extracellular region"/>
    <property type="evidence" value="ECO:0007669"/>
    <property type="project" value="UniProtKB-SubCell"/>
</dbReference>
<organism evidence="7 8">
    <name type="scientific">Paramormyrops kingsleyae</name>
    <dbReference type="NCBI Taxonomy" id="1676925"/>
    <lineage>
        <taxon>Eukaryota</taxon>
        <taxon>Metazoa</taxon>
        <taxon>Chordata</taxon>
        <taxon>Craniata</taxon>
        <taxon>Vertebrata</taxon>
        <taxon>Euteleostomi</taxon>
        <taxon>Actinopterygii</taxon>
        <taxon>Neopterygii</taxon>
        <taxon>Teleostei</taxon>
        <taxon>Osteoglossocephala</taxon>
        <taxon>Osteoglossomorpha</taxon>
        <taxon>Osteoglossiformes</taxon>
        <taxon>Mormyridae</taxon>
        <taxon>Paramormyrops</taxon>
    </lineage>
</organism>
<evidence type="ECO:0000256" key="1">
    <source>
        <dbReference type="ARBA" id="ARBA00004613"/>
    </source>
</evidence>
<comment type="subcellular location">
    <subcellularLocation>
        <location evidence="1">Secreted</location>
    </subcellularLocation>
</comment>
<dbReference type="AlphaFoldDB" id="A0A3B3SW70"/>
<dbReference type="InterPro" id="IPR036058">
    <property type="entry name" value="Kazal_dom_sf"/>
</dbReference>
<accession>A0A3B3SW70</accession>
<dbReference type="GO" id="GO:0004867">
    <property type="term" value="F:serine-type endopeptidase inhibitor activity"/>
    <property type="evidence" value="ECO:0007669"/>
    <property type="project" value="UniProtKB-KW"/>
</dbReference>
<dbReference type="Ensembl" id="ENSPKIT00000015532.1">
    <property type="protein sequence ID" value="ENSPKIP00000034615.1"/>
    <property type="gene ID" value="ENSPKIG00000013875.1"/>
</dbReference>
<reference evidence="7" key="2">
    <citation type="submission" date="2025-09" db="UniProtKB">
        <authorList>
            <consortium name="Ensembl"/>
        </authorList>
    </citation>
    <scope>IDENTIFICATION</scope>
</reference>
<name>A0A3B3SW70_9TELE</name>
<dbReference type="Pfam" id="PF00050">
    <property type="entry name" value="Kazal_1"/>
    <property type="match status" value="1"/>
</dbReference>